<sequence>MSIYQRYLFKSLMFFSILLFLLAFILESNCGFKLFFNVTNYLFLGLKTEEISGNWRDFTLKNITYNFHEVSIKATHVHILIDPISLFKINKIFKKIETKNLVFLFNKNSSLFLRKKNIQKNMFLNYHIILKKIYSDKIFLKLHDKNILLFNVNSGLKFTKNNLIIFPTHVHSMVLYFKKNNQQCVLNKLNLINKQKINDFLSFFINKKFLFPVNINLISIKCKKVKFFHQVFKNIFFQANLNNQFIFKLKTNDLYKFNFFGKVLLNVSNHPIYFHLYIHRIIFHIDKNLVFSSKNFNGILKGTIDNYNLSFKNIINISGMPSVILNIFGNGKFTNMYFNKICCIPFLKKNKDNKLISLKKENYIKYLSKIAGNIHISTNFSKEVNSIHIPNFNVKANIINKKLLILGSLFYNQFNSIKIPKISFFAGKNKGCLSGHISKLVNINSSFNMNNLDYFIPNITGAVTTTLNIYGACSSPSISSLVFGERLNWKNIVYLNKIKIFFNINSQKNSRKDIYLIAKKIQFSKFYLDFLKINLVWNNIQQKFSLFLKNKNFTLNFILNGKFNARTNIWKGTFNKINIFTFNTKWITNNHPVIFFYVNKENQKNNLKEVQSKNSIVFTIQKIKKFLFSSIFNSSINFKTNFIFKTKFISDTKKKFSNLCIFLYGNNIKFQKKIKNKVFSKTISSLRLSVFLKKNNIITRLLIYPLKNKNNKIFGFLNIYDFLHQQNIKGKYFLFNFPCSILTFFLPNEARMQGICMGNIEFLGTVYQPNILANIHVKNFYIKSNKILRYITLYFYPSLELIKYIKINQSIFIKKGKILFKLDSVFTNNLIKSVKWNISFNSNEVIFFIFPKITINLFLQLNLHYFLLQYNLIGYLKSCLFNFKINEKNFIF</sequence>
<dbReference type="GO" id="GO:0005886">
    <property type="term" value="C:plasma membrane"/>
    <property type="evidence" value="ECO:0007669"/>
    <property type="project" value="TreeGrafter"/>
</dbReference>
<dbReference type="PANTHER" id="PTHR36985">
    <property type="entry name" value="TRANSLOCATION AND ASSEMBLY MODULE SUBUNIT TAMB"/>
    <property type="match status" value="1"/>
</dbReference>
<dbReference type="RefSeq" id="WP_348769479.1">
    <property type="nucleotide sequence ID" value="NZ_CP135018.1"/>
</dbReference>
<dbReference type="GO" id="GO:0009306">
    <property type="term" value="P:protein secretion"/>
    <property type="evidence" value="ECO:0007669"/>
    <property type="project" value="TreeGrafter"/>
</dbReference>
<comment type="subcellular location">
    <subcellularLocation>
        <location evidence="1">Membrane</location>
        <topology evidence="1">Single-pass membrane protein</topology>
    </subcellularLocation>
</comment>
<keyword evidence="4 5" id="KW-0472">Membrane</keyword>
<evidence type="ECO:0000256" key="5">
    <source>
        <dbReference type="SAM" id="Phobius"/>
    </source>
</evidence>
<keyword evidence="2 5" id="KW-0812">Transmembrane</keyword>
<keyword evidence="3 5" id="KW-1133">Transmembrane helix</keyword>
<feature type="transmembrane region" description="Helical" evidence="5">
    <location>
        <begin position="7"/>
        <end position="26"/>
    </location>
</feature>
<evidence type="ECO:0008006" key="7">
    <source>
        <dbReference type="Google" id="ProtNLM"/>
    </source>
</evidence>
<name>A0AAU6W7N1_9GAMM</name>
<dbReference type="AlphaFoldDB" id="A0AAU6W7N1"/>
<organism evidence="6">
    <name type="scientific">Buchnera aphidicola</name>
    <name type="common">Aphis aurantii</name>
    <dbReference type="NCBI Taxonomy" id="1470492"/>
    <lineage>
        <taxon>Bacteria</taxon>
        <taxon>Pseudomonadati</taxon>
        <taxon>Pseudomonadota</taxon>
        <taxon>Gammaproteobacteria</taxon>
        <taxon>Enterobacterales</taxon>
        <taxon>Erwiniaceae</taxon>
        <taxon>Buchnera</taxon>
    </lineage>
</organism>
<accession>A0AAU6W7N1</accession>
<reference evidence="6" key="1">
    <citation type="submission" date="2024-06" db="EMBL/GenBank/DDBJ databases">
        <title>Unveiling Genomic Reduction in Obligate Endosymbionts Buchnera of Aphids: Insights from Phylogenomic Comparative Analysis with Novel Genome Data and Co-obligate Endosymbionts.</title>
        <authorList>
            <person name="Lu C."/>
            <person name="Zou T."/>
            <person name="Liu Q."/>
            <person name="Huang X."/>
        </authorList>
    </citation>
    <scope>NUCLEOTIDE SEQUENCE</scope>
    <source>
        <strain evidence="6">Aphau13</strain>
    </source>
</reference>
<evidence type="ECO:0000256" key="4">
    <source>
        <dbReference type="ARBA" id="ARBA00023136"/>
    </source>
</evidence>
<dbReference type="PANTHER" id="PTHR36985:SF1">
    <property type="entry name" value="TRANSLOCATION AND ASSEMBLY MODULE SUBUNIT TAMB"/>
    <property type="match status" value="1"/>
</dbReference>
<evidence type="ECO:0000313" key="6">
    <source>
        <dbReference type="EMBL" id="XAJ80950.1"/>
    </source>
</evidence>
<evidence type="ECO:0000256" key="3">
    <source>
        <dbReference type="ARBA" id="ARBA00022989"/>
    </source>
</evidence>
<evidence type="ECO:0000256" key="1">
    <source>
        <dbReference type="ARBA" id="ARBA00004167"/>
    </source>
</evidence>
<gene>
    <name evidence="6" type="ORF">RJT31_00440</name>
</gene>
<dbReference type="GO" id="GO:0097347">
    <property type="term" value="C:TAM protein secretion complex"/>
    <property type="evidence" value="ECO:0007669"/>
    <property type="project" value="TreeGrafter"/>
</dbReference>
<dbReference type="EMBL" id="CP135018">
    <property type="protein sequence ID" value="XAJ80950.1"/>
    <property type="molecule type" value="Genomic_DNA"/>
</dbReference>
<evidence type="ECO:0000256" key="2">
    <source>
        <dbReference type="ARBA" id="ARBA00022692"/>
    </source>
</evidence>
<protein>
    <recommendedName>
        <fullName evidence="7">Translocation/assembly module TamB</fullName>
    </recommendedName>
</protein>
<proteinExistence type="predicted"/>